<feature type="domain" description="Ketoreductase" evidence="10">
    <location>
        <begin position="7"/>
        <end position="177"/>
    </location>
</feature>
<evidence type="ECO:0000256" key="5">
    <source>
        <dbReference type="ARBA" id="ARBA00052874"/>
    </source>
</evidence>
<dbReference type="FunFam" id="3.40.50.720:FF:000160">
    <property type="entry name" value="2,3-dihydro-2,3-dihydroxybenzoate dehydrogenase"/>
    <property type="match status" value="1"/>
</dbReference>
<comment type="caution">
    <text evidence="11">The sequence shown here is derived from an EMBL/GenBank/DDBJ whole genome shotgun (WGS) entry which is preliminary data.</text>
</comment>
<organism evidence="11 12">
    <name type="scientific">Bacillus swezeyi</name>
    <dbReference type="NCBI Taxonomy" id="1925020"/>
    <lineage>
        <taxon>Bacteria</taxon>
        <taxon>Bacillati</taxon>
        <taxon>Bacillota</taxon>
        <taxon>Bacilli</taxon>
        <taxon>Bacillales</taxon>
        <taxon>Bacillaceae</taxon>
        <taxon>Bacillus</taxon>
    </lineage>
</organism>
<dbReference type="EC" id="1.3.1.28" evidence="6 8"/>
<evidence type="ECO:0000256" key="7">
    <source>
        <dbReference type="ARBA" id="ARBA00067530"/>
    </source>
</evidence>
<evidence type="ECO:0000259" key="10">
    <source>
        <dbReference type="SMART" id="SM00822"/>
    </source>
</evidence>
<gene>
    <name evidence="11" type="ORF">BW143_02865</name>
</gene>
<dbReference type="Pfam" id="PF00106">
    <property type="entry name" value="adh_short"/>
    <property type="match status" value="1"/>
</dbReference>
<dbReference type="SUPFAM" id="SSF51735">
    <property type="entry name" value="NAD(P)-binding Rossmann-fold domains"/>
    <property type="match status" value="1"/>
</dbReference>
<evidence type="ECO:0000256" key="9">
    <source>
        <dbReference type="RuleBase" id="RU000363"/>
    </source>
</evidence>
<keyword evidence="12" id="KW-1185">Reference proteome</keyword>
<proteinExistence type="inferred from homology"/>
<protein>
    <recommendedName>
        <fullName evidence="7 8">2,3-dihydro-2,3-dihydroxybenzoate dehydrogenase</fullName>
        <ecNumber evidence="6 8">1.3.1.28</ecNumber>
    </recommendedName>
</protein>
<evidence type="ECO:0000256" key="2">
    <source>
        <dbReference type="ARBA" id="ARBA00006484"/>
    </source>
</evidence>
<dbReference type="InterPro" id="IPR057326">
    <property type="entry name" value="KR_dom"/>
</dbReference>
<evidence type="ECO:0000313" key="11">
    <source>
        <dbReference type="EMBL" id="OMI09230.1"/>
    </source>
</evidence>
<dbReference type="InterPro" id="IPR002347">
    <property type="entry name" value="SDR_fam"/>
</dbReference>
<dbReference type="GO" id="GO:0019290">
    <property type="term" value="P:siderophore biosynthetic process"/>
    <property type="evidence" value="ECO:0007669"/>
    <property type="project" value="InterPro"/>
</dbReference>
<comment type="similarity">
    <text evidence="2 9">Belongs to the short-chain dehydrogenases/reductases (SDR) family.</text>
</comment>
<name>A0A1R1QX28_9BACI</name>
<evidence type="ECO:0000256" key="8">
    <source>
        <dbReference type="NCBIfam" id="TIGR04316"/>
    </source>
</evidence>
<dbReference type="NCBIfam" id="TIGR04316">
    <property type="entry name" value="dhbA_paeA"/>
    <property type="match status" value="1"/>
</dbReference>
<dbReference type="RefSeq" id="WP_076760234.1">
    <property type="nucleotide sequence ID" value="NZ_JARMMH010000011.1"/>
</dbReference>
<keyword evidence="4" id="KW-0520">NAD</keyword>
<sequence length="259" mass="27419">MMRVKGKVALVTGASQGIGEEVARVLAELGVFVAAIDQNGEGLLELVKDLRKKGLQAADFVVDVGDSTAVDQLVDKIERDLGPIDMLVNVAGILRTGLITSLSDEDWVKTFRVNSTGVFNVSRSVAGRMIPRRYGSIVTVGSNAAAVPRMQMSAYAASKAAALMFTKCLGLELAEYNIRCNIVSPGSTDTPMQRSLWRGQDAAQSVIAGSLKTFKTGIPLGKLAMPADIANAVVFLLSDSARHITMHDLRVDGGATLGV</sequence>
<dbReference type="Gene3D" id="3.40.50.720">
    <property type="entry name" value="NAD(P)-binding Rossmann-like Domain"/>
    <property type="match status" value="1"/>
</dbReference>
<evidence type="ECO:0000256" key="3">
    <source>
        <dbReference type="ARBA" id="ARBA00023002"/>
    </source>
</evidence>
<evidence type="ECO:0000313" key="12">
    <source>
        <dbReference type="Proteomes" id="UP000187367"/>
    </source>
</evidence>
<dbReference type="PRINTS" id="PR01397">
    <property type="entry name" value="DHBDHDRGNASE"/>
</dbReference>
<dbReference type="PANTHER" id="PTHR42760:SF115">
    <property type="entry name" value="3-OXOACYL-[ACYL-CARRIER-PROTEIN] REDUCTASE FABG"/>
    <property type="match status" value="1"/>
</dbReference>
<dbReference type="InterPro" id="IPR003560">
    <property type="entry name" value="DHB_DH"/>
</dbReference>
<dbReference type="InterPro" id="IPR020904">
    <property type="entry name" value="Sc_DH/Rdtase_CS"/>
</dbReference>
<dbReference type="GO" id="GO:0008667">
    <property type="term" value="F:2,3-dihydro-2,3-dihydroxybenzoate dehydrogenase activity"/>
    <property type="evidence" value="ECO:0007669"/>
    <property type="project" value="UniProtKB-UniRule"/>
</dbReference>
<evidence type="ECO:0000256" key="4">
    <source>
        <dbReference type="ARBA" id="ARBA00023027"/>
    </source>
</evidence>
<dbReference type="PRINTS" id="PR00080">
    <property type="entry name" value="SDRFAMILY"/>
</dbReference>
<dbReference type="Proteomes" id="UP000187367">
    <property type="component" value="Unassembled WGS sequence"/>
</dbReference>
<evidence type="ECO:0000256" key="1">
    <source>
        <dbReference type="ARBA" id="ARBA00004924"/>
    </source>
</evidence>
<dbReference type="PROSITE" id="PS00061">
    <property type="entry name" value="ADH_SHORT"/>
    <property type="match status" value="1"/>
</dbReference>
<comment type="pathway">
    <text evidence="1">Siderophore biosynthesis.</text>
</comment>
<accession>A0A1R1S2C8</accession>
<dbReference type="InterPro" id="IPR036291">
    <property type="entry name" value="NAD(P)-bd_dom_sf"/>
</dbReference>
<accession>A0A1R1QX28</accession>
<evidence type="ECO:0000256" key="6">
    <source>
        <dbReference type="ARBA" id="ARBA00066334"/>
    </source>
</evidence>
<dbReference type="AlphaFoldDB" id="A0A1R1QX28"/>
<dbReference type="SMART" id="SM00822">
    <property type="entry name" value="PKS_KR"/>
    <property type="match status" value="1"/>
</dbReference>
<dbReference type="NCBIfam" id="NF006074">
    <property type="entry name" value="PRK08220.1"/>
    <property type="match status" value="1"/>
</dbReference>
<reference evidence="11 12" key="1">
    <citation type="submission" date="2017-01" db="EMBL/GenBank/DDBJ databases">
        <title>Bacillus phylogenomics.</title>
        <authorList>
            <person name="Dunlap C."/>
        </authorList>
    </citation>
    <scope>NUCLEOTIDE SEQUENCE [LARGE SCALE GENOMIC DNA]</scope>
    <source>
        <strain evidence="11 12">NRRL B-41282</strain>
    </source>
</reference>
<comment type="catalytic activity">
    <reaction evidence="5">
        <text>(2S,3S)-2,3-dihydroxy-2,3-dihydrobenzoate + NAD(+) = 2,3-dihydroxybenzoate + NADH + H(+)</text>
        <dbReference type="Rhea" id="RHEA:23824"/>
        <dbReference type="ChEBI" id="CHEBI:15378"/>
        <dbReference type="ChEBI" id="CHEBI:36654"/>
        <dbReference type="ChEBI" id="CHEBI:57540"/>
        <dbReference type="ChEBI" id="CHEBI:57945"/>
        <dbReference type="ChEBI" id="CHEBI:58764"/>
        <dbReference type="EC" id="1.3.1.28"/>
    </reaction>
</comment>
<dbReference type="PANTHER" id="PTHR42760">
    <property type="entry name" value="SHORT-CHAIN DEHYDROGENASES/REDUCTASES FAMILY MEMBER"/>
    <property type="match status" value="1"/>
</dbReference>
<keyword evidence="3" id="KW-0560">Oxidoreductase</keyword>
<dbReference type="EMBL" id="MTJL01000005">
    <property type="protein sequence ID" value="OMI09230.1"/>
    <property type="molecule type" value="Genomic_DNA"/>
</dbReference>
<dbReference type="GO" id="GO:0016616">
    <property type="term" value="F:oxidoreductase activity, acting on the CH-OH group of donors, NAD or NADP as acceptor"/>
    <property type="evidence" value="ECO:0007669"/>
    <property type="project" value="TreeGrafter"/>
</dbReference>